<evidence type="ECO:0000313" key="5">
    <source>
        <dbReference type="Proteomes" id="UP000187209"/>
    </source>
</evidence>
<feature type="region of interest" description="Disordered" evidence="2">
    <location>
        <begin position="21"/>
        <end position="46"/>
    </location>
</feature>
<feature type="domain" description="Mei2-like C-terminal RNA recognition motif" evidence="3">
    <location>
        <begin position="238"/>
        <end position="334"/>
    </location>
</feature>
<comment type="caution">
    <text evidence="4">The sequence shown here is derived from an EMBL/GenBank/DDBJ whole genome shotgun (WGS) entry which is preliminary data.</text>
</comment>
<evidence type="ECO:0000256" key="2">
    <source>
        <dbReference type="SAM" id="MobiDB-lite"/>
    </source>
</evidence>
<dbReference type="AlphaFoldDB" id="A0A1R2AU18"/>
<dbReference type="EMBL" id="MPUH01001401">
    <property type="protein sequence ID" value="OMJ68017.1"/>
    <property type="molecule type" value="Genomic_DNA"/>
</dbReference>
<dbReference type="GO" id="GO:0003723">
    <property type="term" value="F:RNA binding"/>
    <property type="evidence" value="ECO:0007669"/>
    <property type="project" value="UniProtKB-KW"/>
</dbReference>
<proteinExistence type="predicted"/>
<dbReference type="Proteomes" id="UP000187209">
    <property type="component" value="Unassembled WGS sequence"/>
</dbReference>
<dbReference type="PANTHER" id="PTHR23189">
    <property type="entry name" value="RNA RECOGNITION MOTIF-CONTAINING"/>
    <property type="match status" value="1"/>
</dbReference>
<keyword evidence="5" id="KW-1185">Reference proteome</keyword>
<dbReference type="SUPFAM" id="SSF54928">
    <property type="entry name" value="RNA-binding domain, RBD"/>
    <property type="match status" value="1"/>
</dbReference>
<name>A0A1R2AU18_9CILI</name>
<evidence type="ECO:0000256" key="1">
    <source>
        <dbReference type="ARBA" id="ARBA00022884"/>
    </source>
</evidence>
<dbReference type="InterPro" id="IPR007201">
    <property type="entry name" value="Mei2-like_Rrm_C"/>
</dbReference>
<dbReference type="InterPro" id="IPR035979">
    <property type="entry name" value="RBD_domain_sf"/>
</dbReference>
<organism evidence="4 5">
    <name type="scientific">Stentor coeruleus</name>
    <dbReference type="NCBI Taxonomy" id="5963"/>
    <lineage>
        <taxon>Eukaryota</taxon>
        <taxon>Sar</taxon>
        <taxon>Alveolata</taxon>
        <taxon>Ciliophora</taxon>
        <taxon>Postciliodesmatophora</taxon>
        <taxon>Heterotrichea</taxon>
        <taxon>Heterotrichida</taxon>
        <taxon>Stentoridae</taxon>
        <taxon>Stentor</taxon>
    </lineage>
</organism>
<gene>
    <name evidence="4" type="ORF">SteCoe_34668</name>
</gene>
<dbReference type="OrthoDB" id="417481at2759"/>
<reference evidence="4 5" key="1">
    <citation type="submission" date="2016-11" db="EMBL/GenBank/DDBJ databases">
        <title>The macronuclear genome of Stentor coeruleus: a giant cell with tiny introns.</title>
        <authorList>
            <person name="Slabodnick M."/>
            <person name="Ruby J.G."/>
            <person name="Reiff S.B."/>
            <person name="Swart E.C."/>
            <person name="Gosai S."/>
            <person name="Prabakaran S."/>
            <person name="Witkowska E."/>
            <person name="Larue G.E."/>
            <person name="Fisher S."/>
            <person name="Freeman R.M."/>
            <person name="Gunawardena J."/>
            <person name="Chu W."/>
            <person name="Stover N.A."/>
            <person name="Gregory B.D."/>
            <person name="Nowacki M."/>
            <person name="Derisi J."/>
            <person name="Roy S.W."/>
            <person name="Marshall W.F."/>
            <person name="Sood P."/>
        </authorList>
    </citation>
    <scope>NUCLEOTIDE SEQUENCE [LARGE SCALE GENOMIC DNA]</scope>
    <source>
        <strain evidence="4">WM001</strain>
    </source>
</reference>
<dbReference type="Gene3D" id="3.30.70.330">
    <property type="match status" value="1"/>
</dbReference>
<sequence length="354" mass="41090">MESPKKRLGVFREITRDLSPKEVFPSHLEENRQNPHRNFENPTQPEHKFNAGSAEFLTLYDQKMMLEKRDSRNTGDEIEAAVKHMNLYEKGTMKGNQGFVVNANNSQSYSVKHLEAGSGHNVKNIGSSARDVSPTFKVPKDFSNAQKYCQKGNVSQYQRKLATPTTFIARNRNFNFDSSLEGSGFFSNRSVNMKISTEESSREETEERRKPKKRPLEESEKNFYVIRLDVIAAGRDTRTTVMIKNIPNKYTQRMLLQTIDKKFSGTYDFLYLPIDFKNRCNVGYAFINFLNFRVIVDFFKEFNDKRWEKFNSEKICALAYARIQGLQDLVHHFQNSSVINQEDNKVKPIILSKN</sequence>
<dbReference type="InterPro" id="IPR034454">
    <property type="entry name" value="MEI2-like_RRM3"/>
</dbReference>
<keyword evidence="1" id="KW-0694">RNA-binding</keyword>
<accession>A0A1R2AU18</accession>
<feature type="compositionally biased region" description="Basic and acidic residues" evidence="2">
    <location>
        <begin position="27"/>
        <end position="46"/>
    </location>
</feature>
<evidence type="ECO:0000259" key="3">
    <source>
        <dbReference type="Pfam" id="PF04059"/>
    </source>
</evidence>
<evidence type="ECO:0000313" key="4">
    <source>
        <dbReference type="EMBL" id="OMJ68017.1"/>
    </source>
</evidence>
<dbReference type="InterPro" id="IPR012677">
    <property type="entry name" value="Nucleotide-bd_a/b_plait_sf"/>
</dbReference>
<feature type="region of interest" description="Disordered" evidence="2">
    <location>
        <begin position="196"/>
        <end position="215"/>
    </location>
</feature>
<protein>
    <recommendedName>
        <fullName evidence="3">Mei2-like C-terminal RNA recognition motif domain-containing protein</fullName>
    </recommendedName>
</protein>
<dbReference type="Pfam" id="PF04059">
    <property type="entry name" value="RRM_2"/>
    <property type="match status" value="1"/>
</dbReference>
<dbReference type="CDD" id="cd12531">
    <property type="entry name" value="RRM3_MEI2_like"/>
    <property type="match status" value="1"/>
</dbReference>